<keyword evidence="2" id="KW-1185">Reference proteome</keyword>
<comment type="caution">
    <text evidence="1">The sequence shown here is derived from an EMBL/GenBank/DDBJ whole genome shotgun (WGS) entry which is preliminary data.</text>
</comment>
<organism evidence="1 2">
    <name type="scientific">Eretmocerus hayati</name>
    <dbReference type="NCBI Taxonomy" id="131215"/>
    <lineage>
        <taxon>Eukaryota</taxon>
        <taxon>Metazoa</taxon>
        <taxon>Ecdysozoa</taxon>
        <taxon>Arthropoda</taxon>
        <taxon>Hexapoda</taxon>
        <taxon>Insecta</taxon>
        <taxon>Pterygota</taxon>
        <taxon>Neoptera</taxon>
        <taxon>Endopterygota</taxon>
        <taxon>Hymenoptera</taxon>
        <taxon>Apocrita</taxon>
        <taxon>Proctotrupomorpha</taxon>
        <taxon>Chalcidoidea</taxon>
        <taxon>Aphelinidae</taxon>
        <taxon>Aphelininae</taxon>
        <taxon>Eretmocerus</taxon>
    </lineage>
</organism>
<evidence type="ECO:0000313" key="1">
    <source>
        <dbReference type="EMBL" id="KAJ8667641.1"/>
    </source>
</evidence>
<protein>
    <submittedName>
        <fullName evidence="1">Uncharacterized protein</fullName>
    </submittedName>
</protein>
<gene>
    <name evidence="1" type="ORF">QAD02_009304</name>
</gene>
<reference evidence="1" key="1">
    <citation type="submission" date="2023-04" db="EMBL/GenBank/DDBJ databases">
        <title>A chromosome-level genome assembly of the parasitoid wasp Eretmocerus hayati.</title>
        <authorList>
            <person name="Zhong Y."/>
            <person name="Liu S."/>
            <person name="Liu Y."/>
        </authorList>
    </citation>
    <scope>NUCLEOTIDE SEQUENCE</scope>
    <source>
        <strain evidence="1">ZJU_SS_LIU_2023</strain>
    </source>
</reference>
<dbReference type="EMBL" id="CM056744">
    <property type="protein sequence ID" value="KAJ8667641.1"/>
    <property type="molecule type" value="Genomic_DNA"/>
</dbReference>
<evidence type="ECO:0000313" key="2">
    <source>
        <dbReference type="Proteomes" id="UP001239111"/>
    </source>
</evidence>
<sequence length="535" mass="60779">MLIFRKNLRIDSNFCYCCIQLRSSSFQRFYCSKAKHKQKSSNKWNAVVGLEVHAQILSNSKLFSGAGTAFGNAANSCVSLFDCAMPGTLPVLNRRCVEAGVLTALALSCRVNETSLFERKHYFYADLPAGYQITQQRQPLAVDGEISFNVFTPGVHKEPYPKSSKLKQLQLEQDSGKSLHDDSARMSLIDLNRAGIPLMELVFEPDLSDGEEAAALVKELVLILEKLNTCSCKMDEGALRVDANVSINKPNEPLGVRTELKNIGSVRGVASAVNYEISRQIKIRENGDQIVNETRAWDVETGRTVAMREKEDKFDYRFMPEPNLPPLLVHIDIGTTNVHNLVDATTLKSQIPKLPQAIRDELLEQYGVSRALVLVLVNEPKLLSLFRHIIEKNSKLSPQFVAKILCYQFMEFIHKNDLNIDFGLSISDHLEEAIDLLQSEKMNLLVFHKVLKEIQDNPEKFPTEIIEKENWTQITDEEELKKICQSVLDEYPDLVKKYRGGKKTLLKYFMKKIVEKTDQRANMKHAQKLIEKMLE</sequence>
<dbReference type="Proteomes" id="UP001239111">
    <property type="component" value="Chromosome 4"/>
</dbReference>
<accession>A0ACC2N9A5</accession>
<proteinExistence type="predicted"/>
<name>A0ACC2N9A5_9HYME</name>